<proteinExistence type="predicted"/>
<evidence type="ECO:0000256" key="3">
    <source>
        <dbReference type="SAM" id="Phobius"/>
    </source>
</evidence>
<keyword evidence="3" id="KW-0472">Membrane</keyword>
<accession>A0A9P6UWB9</accession>
<evidence type="ECO:0000256" key="2">
    <source>
        <dbReference type="SAM" id="MobiDB-lite"/>
    </source>
</evidence>
<dbReference type="AlphaFoldDB" id="A0A9P6UWB9"/>
<comment type="caution">
    <text evidence="4">The sequence shown here is derived from an EMBL/GenBank/DDBJ whole genome shotgun (WGS) entry which is preliminary data.</text>
</comment>
<name>A0A9P6UWB9_9FUNG</name>
<feature type="coiled-coil region" evidence="1">
    <location>
        <begin position="517"/>
        <end position="544"/>
    </location>
</feature>
<evidence type="ECO:0000256" key="1">
    <source>
        <dbReference type="SAM" id="Coils"/>
    </source>
</evidence>
<sequence>MSFISITARRADDTAVNVMSIPLPNGSKLQGFSWNLIDDQYILVITVPGLVLVWRVPATLRGDYELVMAETTKNNDEWSICQHYQVNQRNQATNIVTKRSLHNLRVHNLDNFLDGIVQLGRIFKDADDKSRQGIIRYFERYVNLCLDANNNSDILLARLFASWTPEFHEHLLALTRALFESPTFHWVPATGTNRKTNPILILLSHLDLGVVVMDIVEVVVSYCVRQSRTDIDLRFLGPVFVALKVALKARDFDSGLMSRTMRSFAYFPARDYHFIMDNYAIVKYPVDYRRRTMLHKQKDPILQFCSTTVDDAKNKRFTPHLYIASFNMLWSVEDLLISKEASTVNRYNKILSWTFISRTQLSLCLRTIQSIWVFIVIFAYIILAFSLALQYVQYVACLNDSCVKDEHRINEAIKASTFFTALSSTYFMTDWFPEKIYYTGTPQEVRDYMQETQRLSEKAAHAALPLKIDQRDDSMATTDKPTEPASTCTTETQESQQQQQQQPWVDQLKEDMTAEFKKQLEAQKKQSDEQMAQMQAQLKDIMAVLRTGPRGE</sequence>
<dbReference type="Proteomes" id="UP000823405">
    <property type="component" value="Unassembled WGS sequence"/>
</dbReference>
<dbReference type="OrthoDB" id="2402813at2759"/>
<keyword evidence="3" id="KW-0812">Transmembrane</keyword>
<protein>
    <submittedName>
        <fullName evidence="4">Uncharacterized protein</fullName>
    </submittedName>
</protein>
<feature type="region of interest" description="Disordered" evidence="2">
    <location>
        <begin position="470"/>
        <end position="503"/>
    </location>
</feature>
<keyword evidence="3" id="KW-1133">Transmembrane helix</keyword>
<gene>
    <name evidence="4" type="ORF">BGZ97_008175</name>
</gene>
<keyword evidence="5" id="KW-1185">Reference proteome</keyword>
<feature type="transmembrane region" description="Helical" evidence="3">
    <location>
        <begin position="371"/>
        <end position="392"/>
    </location>
</feature>
<keyword evidence="1" id="KW-0175">Coiled coil</keyword>
<evidence type="ECO:0000313" key="4">
    <source>
        <dbReference type="EMBL" id="KAG0322211.1"/>
    </source>
</evidence>
<evidence type="ECO:0000313" key="5">
    <source>
        <dbReference type="Proteomes" id="UP000823405"/>
    </source>
</evidence>
<organism evidence="4 5">
    <name type="scientific">Linnemannia gamsii</name>
    <dbReference type="NCBI Taxonomy" id="64522"/>
    <lineage>
        <taxon>Eukaryota</taxon>
        <taxon>Fungi</taxon>
        <taxon>Fungi incertae sedis</taxon>
        <taxon>Mucoromycota</taxon>
        <taxon>Mortierellomycotina</taxon>
        <taxon>Mortierellomycetes</taxon>
        <taxon>Mortierellales</taxon>
        <taxon>Mortierellaceae</taxon>
        <taxon>Linnemannia</taxon>
    </lineage>
</organism>
<reference evidence="4" key="1">
    <citation type="journal article" date="2020" name="Fungal Divers.">
        <title>Resolving the Mortierellaceae phylogeny through synthesis of multi-gene phylogenetics and phylogenomics.</title>
        <authorList>
            <person name="Vandepol N."/>
            <person name="Liber J."/>
            <person name="Desiro A."/>
            <person name="Na H."/>
            <person name="Kennedy M."/>
            <person name="Barry K."/>
            <person name="Grigoriev I.V."/>
            <person name="Miller A.N."/>
            <person name="O'Donnell K."/>
            <person name="Stajich J.E."/>
            <person name="Bonito G."/>
        </authorList>
    </citation>
    <scope>NUCLEOTIDE SEQUENCE</scope>
    <source>
        <strain evidence="4">NVP60</strain>
    </source>
</reference>
<dbReference type="EMBL" id="JAAAIN010000037">
    <property type="protein sequence ID" value="KAG0322211.1"/>
    <property type="molecule type" value="Genomic_DNA"/>
</dbReference>
<feature type="compositionally biased region" description="Low complexity" evidence="2">
    <location>
        <begin position="486"/>
        <end position="502"/>
    </location>
</feature>